<accession>A0A8T2T433</accession>
<comment type="caution">
    <text evidence="2">The sequence shown here is derived from an EMBL/GenBank/DDBJ whole genome shotgun (WGS) entry which is preliminary data.</text>
</comment>
<proteinExistence type="predicted"/>
<protein>
    <submittedName>
        <fullName evidence="2">Uncharacterized protein</fullName>
    </submittedName>
</protein>
<dbReference type="AlphaFoldDB" id="A0A8T2T433"/>
<reference evidence="2" key="1">
    <citation type="submission" date="2021-08" db="EMBL/GenBank/DDBJ databases">
        <title>WGS assembly of Ceratopteris richardii.</title>
        <authorList>
            <person name="Marchant D.B."/>
            <person name="Chen G."/>
            <person name="Jenkins J."/>
            <person name="Shu S."/>
            <person name="Leebens-Mack J."/>
            <person name="Grimwood J."/>
            <person name="Schmutz J."/>
            <person name="Soltis P."/>
            <person name="Soltis D."/>
            <person name="Chen Z.-H."/>
        </authorList>
    </citation>
    <scope>NUCLEOTIDE SEQUENCE</scope>
    <source>
        <strain evidence="2">Whitten #5841</strain>
        <tissue evidence="2">Leaf</tissue>
    </source>
</reference>
<dbReference type="InterPro" id="IPR039620">
    <property type="entry name" value="BKI1/MAKR1/3/4"/>
</dbReference>
<feature type="region of interest" description="Disordered" evidence="1">
    <location>
        <begin position="346"/>
        <end position="367"/>
    </location>
</feature>
<organism evidence="2 3">
    <name type="scientific">Ceratopteris richardii</name>
    <name type="common">Triangle waterfern</name>
    <dbReference type="NCBI Taxonomy" id="49495"/>
    <lineage>
        <taxon>Eukaryota</taxon>
        <taxon>Viridiplantae</taxon>
        <taxon>Streptophyta</taxon>
        <taxon>Embryophyta</taxon>
        <taxon>Tracheophyta</taxon>
        <taxon>Polypodiopsida</taxon>
        <taxon>Polypodiidae</taxon>
        <taxon>Polypodiales</taxon>
        <taxon>Pteridineae</taxon>
        <taxon>Pteridaceae</taxon>
        <taxon>Parkerioideae</taxon>
        <taxon>Ceratopteris</taxon>
    </lineage>
</organism>
<dbReference type="Proteomes" id="UP000825935">
    <property type="component" value="Chromosome 15"/>
</dbReference>
<evidence type="ECO:0000313" key="3">
    <source>
        <dbReference type="Proteomes" id="UP000825935"/>
    </source>
</evidence>
<gene>
    <name evidence="2" type="ORF">KP509_15G062400</name>
</gene>
<dbReference type="PANTHER" id="PTHR33312">
    <property type="entry name" value="MEMBRANE-ASSOCIATED KINASE REGULATOR 4-RELATED"/>
    <property type="match status" value="1"/>
</dbReference>
<feature type="compositionally biased region" description="Basic and acidic residues" evidence="1">
    <location>
        <begin position="358"/>
        <end position="367"/>
    </location>
</feature>
<feature type="region of interest" description="Disordered" evidence="1">
    <location>
        <begin position="204"/>
        <end position="231"/>
    </location>
</feature>
<dbReference type="GO" id="GO:0005886">
    <property type="term" value="C:plasma membrane"/>
    <property type="evidence" value="ECO:0007669"/>
    <property type="project" value="InterPro"/>
</dbReference>
<feature type="compositionally biased region" description="Low complexity" evidence="1">
    <location>
        <begin position="216"/>
        <end position="228"/>
    </location>
</feature>
<sequence length="540" mass="59963">MEESSPRAVIMAMDDYSDGKTQFINLDLGIEKISNAWEETPRFGRGMKISVESQEEFEFSMYSVTPNDDLFEPVMEAAPADELFYRGQLLPLQHDPRLQLVHTLSGIESEEHFEESSDYTSVMFEWMKRAYGEHGEGYAYGSIDEDDFTHQSALREKDPDKCGSIEEELLVHDSVNMNKCISSDGGLEVFKNDSVSSSFRSQQSSFWGCGEKDSRNSSSSSRCSNGSSQDNLYRGAERRLQHYKRAMRNSYSSSAEVNRGEVMACYNQQGKGTPSKNSKAKRWSWKAVVTALKKASKLWMDNKEEGRCLSSSRSDLDRRKPIFGRSLAGNGSSLVGRDEYREIKSRRQAGNNIAHSNGRGDRHDEHGGLANNNCYIGSGSYRPGYGCYNGNMQGGRSGGDKARLGIIAWNARDSWEKWVKRPLSEKLHHPHRRSTCSTDDIRTSSIMKTKSLCSTPLMKSPVRRADNVVNGPEGYGASYSKYANAGFAASCPASMRSSPHHSGVLAVVNKSPPASSLNDLHTAIQGAIAHCKQSQSSNQS</sequence>
<dbReference type="GO" id="GO:0019210">
    <property type="term" value="F:kinase inhibitor activity"/>
    <property type="evidence" value="ECO:0007669"/>
    <property type="project" value="InterPro"/>
</dbReference>
<dbReference type="PANTHER" id="PTHR33312:SF21">
    <property type="entry name" value="MEMBRANE-ASSOCIATED KINASE REGULATOR 3-RELATED"/>
    <property type="match status" value="1"/>
</dbReference>
<dbReference type="OrthoDB" id="1927169at2759"/>
<name>A0A8T2T433_CERRI</name>
<keyword evidence="3" id="KW-1185">Reference proteome</keyword>
<evidence type="ECO:0000256" key="1">
    <source>
        <dbReference type="SAM" id="MobiDB-lite"/>
    </source>
</evidence>
<evidence type="ECO:0000313" key="2">
    <source>
        <dbReference type="EMBL" id="KAH7405251.1"/>
    </source>
</evidence>
<dbReference type="EMBL" id="CM035420">
    <property type="protein sequence ID" value="KAH7405251.1"/>
    <property type="molecule type" value="Genomic_DNA"/>
</dbReference>